<dbReference type="AlphaFoldDB" id="A0A923IWF4"/>
<accession>A0A923IWF4</accession>
<evidence type="ECO:0000313" key="3">
    <source>
        <dbReference type="Proteomes" id="UP000601055"/>
    </source>
</evidence>
<dbReference type="RefSeq" id="WP_182921782.1">
    <property type="nucleotide sequence ID" value="NZ_WNXD01000001.1"/>
</dbReference>
<feature type="compositionally biased region" description="Basic and acidic residues" evidence="1">
    <location>
        <begin position="107"/>
        <end position="119"/>
    </location>
</feature>
<gene>
    <name evidence="2" type="ORF">GM921_06490</name>
</gene>
<dbReference type="Gene3D" id="2.60.120.200">
    <property type="match status" value="1"/>
</dbReference>
<dbReference type="Proteomes" id="UP000601055">
    <property type="component" value="Unassembled WGS sequence"/>
</dbReference>
<keyword evidence="3" id="KW-1185">Reference proteome</keyword>
<protein>
    <recommendedName>
        <fullName evidence="4">Polysaccharide lyase</fullName>
    </recommendedName>
</protein>
<dbReference type="EMBL" id="WNXD01000001">
    <property type="protein sequence ID" value="MBB2145122.1"/>
    <property type="molecule type" value="Genomic_DNA"/>
</dbReference>
<sequence length="295" mass="32347">MKGKIVLIAIIGSFSVLYCKKNNAAQAKPEPEVVKPPVTAPKLGVTLQADGPGNTYELINSKLGGTAEETPDCGHAAFGRHIAEVFDDVLKKNVFEFYIHVTPDDDRCNGSTDRQRNEIKSYGPSPDNVKGTIGETVTYRWKFKLDAGFKPSPSFTHIHQIKAGDGDDGSPLITITPRYGNPDQLEIIHTAGTSATSLGKLKTVNLAPFKGNWVEVIEKIKYGTNGTYEINIKNVSDGALLLSYANANIDLWRTGTTFCRPKWGIYRSLNNKSYIRDEAVRFADFCIAEGDAVCQ</sequence>
<evidence type="ECO:0000256" key="1">
    <source>
        <dbReference type="SAM" id="MobiDB-lite"/>
    </source>
</evidence>
<dbReference type="InterPro" id="IPR025975">
    <property type="entry name" value="Polysacc_lyase"/>
</dbReference>
<reference evidence="2" key="1">
    <citation type="submission" date="2019-11" db="EMBL/GenBank/DDBJ databases">
        <title>Description of Pedobacter sp. LMG 31464T.</title>
        <authorList>
            <person name="Carlier A."/>
            <person name="Qi S."/>
            <person name="Vandamme P."/>
        </authorList>
    </citation>
    <scope>NUCLEOTIDE SEQUENCE</scope>
    <source>
        <strain evidence="2">LMG 31464</strain>
    </source>
</reference>
<dbReference type="Pfam" id="PF14099">
    <property type="entry name" value="Polysacc_lyase"/>
    <property type="match status" value="1"/>
</dbReference>
<comment type="caution">
    <text evidence="2">The sequence shown here is derived from an EMBL/GenBank/DDBJ whole genome shotgun (WGS) entry which is preliminary data.</text>
</comment>
<evidence type="ECO:0000313" key="2">
    <source>
        <dbReference type="EMBL" id="MBB2145122.1"/>
    </source>
</evidence>
<proteinExistence type="predicted"/>
<evidence type="ECO:0008006" key="4">
    <source>
        <dbReference type="Google" id="ProtNLM"/>
    </source>
</evidence>
<name>A0A923IWF4_9SPHI</name>
<feature type="region of interest" description="Disordered" evidence="1">
    <location>
        <begin position="107"/>
        <end position="127"/>
    </location>
</feature>
<organism evidence="2 3">
    <name type="scientific">Pedobacter planticolens</name>
    <dbReference type="NCBI Taxonomy" id="2679964"/>
    <lineage>
        <taxon>Bacteria</taxon>
        <taxon>Pseudomonadati</taxon>
        <taxon>Bacteroidota</taxon>
        <taxon>Sphingobacteriia</taxon>
        <taxon>Sphingobacteriales</taxon>
        <taxon>Sphingobacteriaceae</taxon>
        <taxon>Pedobacter</taxon>
    </lineage>
</organism>